<evidence type="ECO:0000256" key="2">
    <source>
        <dbReference type="ARBA" id="ARBA00008208"/>
    </source>
</evidence>
<keyword evidence="8 11" id="KW-0472">Membrane</keyword>
<name>A0A7G8BCV6_9BACT</name>
<comment type="similarity">
    <text evidence="2">Belongs to the YtcA family.</text>
</comment>
<evidence type="ECO:0000256" key="11">
    <source>
        <dbReference type="SAM" id="Phobius"/>
    </source>
</evidence>
<dbReference type="InterPro" id="IPR031381">
    <property type="entry name" value="YtcA"/>
</dbReference>
<gene>
    <name evidence="12" type="ORF">H7849_14490</name>
</gene>
<evidence type="ECO:0000313" key="13">
    <source>
        <dbReference type="Proteomes" id="UP000515312"/>
    </source>
</evidence>
<comment type="subcellular location">
    <subcellularLocation>
        <location evidence="1">Membrane</location>
        <topology evidence="1">Multi-pass membrane protein</topology>
    </subcellularLocation>
</comment>
<keyword evidence="5 11" id="KW-0812">Transmembrane</keyword>
<evidence type="ECO:0000256" key="5">
    <source>
        <dbReference type="ARBA" id="ARBA00022692"/>
    </source>
</evidence>
<dbReference type="RefSeq" id="WP_186740239.1">
    <property type="nucleotide sequence ID" value="NZ_CP060394.1"/>
</dbReference>
<sequence>MRKRGSHPLPLTQGNITVISALVPLTLLSGCQRAPTFSILGSFFPAWLFCIIAGILLAWGAHWFFTRIEIDKHIQPAILVYPCVAAFFAFTLWLVIFS</sequence>
<reference evidence="12 13" key="1">
    <citation type="submission" date="2020-08" db="EMBL/GenBank/DDBJ databases">
        <title>Edaphobacter telluris sp. nov. and Acidobacterium dinghuensis sp. nov., two acidobacteria isolated from forest soil.</title>
        <authorList>
            <person name="Fu J."/>
            <person name="Qiu L."/>
        </authorList>
    </citation>
    <scope>NUCLEOTIDE SEQUENCE [LARGE SCALE GENOMIC DNA]</scope>
    <source>
        <strain evidence="12">4Y35</strain>
    </source>
</reference>
<keyword evidence="13" id="KW-1185">Reference proteome</keyword>
<evidence type="ECO:0000256" key="8">
    <source>
        <dbReference type="ARBA" id="ARBA00023136"/>
    </source>
</evidence>
<dbReference type="AlphaFoldDB" id="A0A7G8BCV6"/>
<organism evidence="12 13">
    <name type="scientific">Alloacidobacterium dinghuense</name>
    <dbReference type="NCBI Taxonomy" id="2763107"/>
    <lineage>
        <taxon>Bacteria</taxon>
        <taxon>Pseudomonadati</taxon>
        <taxon>Acidobacteriota</taxon>
        <taxon>Terriglobia</taxon>
        <taxon>Terriglobales</taxon>
        <taxon>Acidobacteriaceae</taxon>
        <taxon>Alloacidobacterium</taxon>
    </lineage>
</organism>
<dbReference type="KEGG" id="adin:H7849_14490"/>
<evidence type="ECO:0000256" key="10">
    <source>
        <dbReference type="ARBA" id="ARBA00023288"/>
    </source>
</evidence>
<evidence type="ECO:0000256" key="7">
    <source>
        <dbReference type="ARBA" id="ARBA00022989"/>
    </source>
</evidence>
<evidence type="ECO:0000256" key="1">
    <source>
        <dbReference type="ARBA" id="ARBA00004141"/>
    </source>
</evidence>
<dbReference type="GO" id="GO:0016020">
    <property type="term" value="C:membrane"/>
    <property type="evidence" value="ECO:0007669"/>
    <property type="project" value="UniProtKB-SubCell"/>
</dbReference>
<feature type="transmembrane region" description="Helical" evidence="11">
    <location>
        <begin position="77"/>
        <end position="96"/>
    </location>
</feature>
<dbReference type="Pfam" id="PF17090">
    <property type="entry name" value="Ytca"/>
    <property type="match status" value="1"/>
</dbReference>
<keyword evidence="10" id="KW-0449">Lipoprotein</keyword>
<keyword evidence="9" id="KW-0564">Palmitate</keyword>
<dbReference type="EMBL" id="CP060394">
    <property type="protein sequence ID" value="QNI30376.1"/>
    <property type="molecule type" value="Genomic_DNA"/>
</dbReference>
<keyword evidence="7 11" id="KW-1133">Transmembrane helix</keyword>
<dbReference type="Proteomes" id="UP000515312">
    <property type="component" value="Chromosome"/>
</dbReference>
<keyword evidence="4" id="KW-1003">Cell membrane</keyword>
<evidence type="ECO:0000256" key="9">
    <source>
        <dbReference type="ARBA" id="ARBA00023139"/>
    </source>
</evidence>
<evidence type="ECO:0000256" key="6">
    <source>
        <dbReference type="ARBA" id="ARBA00022729"/>
    </source>
</evidence>
<evidence type="ECO:0000256" key="4">
    <source>
        <dbReference type="ARBA" id="ARBA00022475"/>
    </source>
</evidence>
<protein>
    <recommendedName>
        <fullName evidence="3">Uncharacterized protein YtcA</fullName>
    </recommendedName>
</protein>
<keyword evidence="6" id="KW-0732">Signal</keyword>
<dbReference type="PROSITE" id="PS51257">
    <property type="entry name" value="PROKAR_LIPOPROTEIN"/>
    <property type="match status" value="1"/>
</dbReference>
<evidence type="ECO:0000313" key="12">
    <source>
        <dbReference type="EMBL" id="QNI30376.1"/>
    </source>
</evidence>
<evidence type="ECO:0000256" key="3">
    <source>
        <dbReference type="ARBA" id="ARBA00021237"/>
    </source>
</evidence>
<proteinExistence type="inferred from homology"/>
<accession>A0A7G8BCV6</accession>
<feature type="transmembrane region" description="Helical" evidence="11">
    <location>
        <begin position="43"/>
        <end position="65"/>
    </location>
</feature>